<dbReference type="SMART" id="SM00530">
    <property type="entry name" value="HTH_XRE"/>
    <property type="match status" value="1"/>
</dbReference>
<evidence type="ECO:0000313" key="2">
    <source>
        <dbReference type="EMBL" id="NGO69762.1"/>
    </source>
</evidence>
<gene>
    <name evidence="2" type="ORF">G5C65_15635</name>
</gene>
<accession>A0A6G4WY24</accession>
<dbReference type="InterPro" id="IPR001387">
    <property type="entry name" value="Cro/C1-type_HTH"/>
</dbReference>
<evidence type="ECO:0000259" key="1">
    <source>
        <dbReference type="PROSITE" id="PS50943"/>
    </source>
</evidence>
<dbReference type="Proteomes" id="UP000477722">
    <property type="component" value="Unassembled WGS sequence"/>
</dbReference>
<organism evidence="2 3">
    <name type="scientific">Streptomyces boncukensis</name>
    <dbReference type="NCBI Taxonomy" id="2711219"/>
    <lineage>
        <taxon>Bacteria</taxon>
        <taxon>Bacillati</taxon>
        <taxon>Actinomycetota</taxon>
        <taxon>Actinomycetes</taxon>
        <taxon>Kitasatosporales</taxon>
        <taxon>Streptomycetaceae</taxon>
        <taxon>Streptomyces</taxon>
    </lineage>
</organism>
<feature type="domain" description="HTH cro/C1-type" evidence="1">
    <location>
        <begin position="17"/>
        <end position="71"/>
    </location>
</feature>
<dbReference type="GO" id="GO:0003677">
    <property type="term" value="F:DNA binding"/>
    <property type="evidence" value="ECO:0007669"/>
    <property type="project" value="InterPro"/>
</dbReference>
<dbReference type="PROSITE" id="PS50943">
    <property type="entry name" value="HTH_CROC1"/>
    <property type="match status" value="1"/>
</dbReference>
<dbReference type="EMBL" id="JAAKZZ010000138">
    <property type="protein sequence ID" value="NGO69762.1"/>
    <property type="molecule type" value="Genomic_DNA"/>
</dbReference>
<dbReference type="AlphaFoldDB" id="A0A6G4WY24"/>
<dbReference type="InterPro" id="IPR010982">
    <property type="entry name" value="Lambda_DNA-bd_dom_sf"/>
</dbReference>
<proteinExistence type="predicted"/>
<sequence>MSEPTPSPLVRAVGNQLRRWREHRGLSREDVGDKTGFSGSAIGAFERGERIPDGPAIRSLDAALDAHQVMAVLADDMDQEEYPKKKFGELFRLEAGAVSLSTYSTGVIHGLLQTEAYARAVFEAVVPQFSEDEVERLLAERLARQALFAREPAPILCFVLDEAVLLRRTGGREVMREQIQYLLEVGKLKHVRISVLPFGCEEPVDSDGPMTLLETPEHRMLGYTEVQGESTLVSDRKEVNPWLHRYGMIRMHALPPADSARLIQRRLEEL</sequence>
<protein>
    <submittedName>
        <fullName evidence="2">Helix-turn-helix transcriptional regulator</fullName>
    </submittedName>
</protein>
<dbReference type="InterPro" id="IPR043917">
    <property type="entry name" value="DUF5753"/>
</dbReference>
<reference evidence="2 3" key="1">
    <citation type="submission" date="2020-02" db="EMBL/GenBank/DDBJ databases">
        <title>Whole-genome analyses of novel actinobacteria.</title>
        <authorList>
            <person name="Sahin N."/>
            <person name="Tatar D."/>
        </authorList>
    </citation>
    <scope>NUCLEOTIDE SEQUENCE [LARGE SCALE GENOMIC DNA]</scope>
    <source>
        <strain evidence="2 3">SB3404</strain>
    </source>
</reference>
<dbReference type="Pfam" id="PF19054">
    <property type="entry name" value="DUF5753"/>
    <property type="match status" value="1"/>
</dbReference>
<dbReference type="Gene3D" id="1.10.260.40">
    <property type="entry name" value="lambda repressor-like DNA-binding domains"/>
    <property type="match status" value="1"/>
</dbReference>
<keyword evidence="3" id="KW-1185">Reference proteome</keyword>
<evidence type="ECO:0000313" key="3">
    <source>
        <dbReference type="Proteomes" id="UP000477722"/>
    </source>
</evidence>
<name>A0A6G4WY24_9ACTN</name>
<comment type="caution">
    <text evidence="2">The sequence shown here is derived from an EMBL/GenBank/DDBJ whole genome shotgun (WGS) entry which is preliminary data.</text>
</comment>
<dbReference type="CDD" id="cd00093">
    <property type="entry name" value="HTH_XRE"/>
    <property type="match status" value="1"/>
</dbReference>
<dbReference type="SUPFAM" id="SSF47413">
    <property type="entry name" value="lambda repressor-like DNA-binding domains"/>
    <property type="match status" value="1"/>
</dbReference>
<dbReference type="Pfam" id="PF13560">
    <property type="entry name" value="HTH_31"/>
    <property type="match status" value="1"/>
</dbReference>